<feature type="compositionally biased region" description="Low complexity" evidence="1">
    <location>
        <begin position="1040"/>
        <end position="1052"/>
    </location>
</feature>
<evidence type="ECO:0000313" key="3">
    <source>
        <dbReference type="Proteomes" id="UP000320762"/>
    </source>
</evidence>
<name>A0A550BRT2_9AGAR</name>
<gene>
    <name evidence="2" type="ORF">BD626DRAFT_419454</name>
</gene>
<feature type="region of interest" description="Disordered" evidence="1">
    <location>
        <begin position="402"/>
        <end position="437"/>
    </location>
</feature>
<feature type="compositionally biased region" description="Basic and acidic residues" evidence="1">
    <location>
        <begin position="1025"/>
        <end position="1039"/>
    </location>
</feature>
<organism evidence="2 3">
    <name type="scientific">Schizophyllum amplum</name>
    <dbReference type="NCBI Taxonomy" id="97359"/>
    <lineage>
        <taxon>Eukaryota</taxon>
        <taxon>Fungi</taxon>
        <taxon>Dikarya</taxon>
        <taxon>Basidiomycota</taxon>
        <taxon>Agaricomycotina</taxon>
        <taxon>Agaricomycetes</taxon>
        <taxon>Agaricomycetidae</taxon>
        <taxon>Agaricales</taxon>
        <taxon>Schizophyllaceae</taxon>
        <taxon>Schizophyllum</taxon>
    </lineage>
</organism>
<dbReference type="PANTHER" id="PTHR31912:SF34">
    <property type="entry name" value="NOTOCHORD-RELATED PROTEIN"/>
    <property type="match status" value="1"/>
</dbReference>
<feature type="region of interest" description="Disordered" evidence="1">
    <location>
        <begin position="1097"/>
        <end position="1150"/>
    </location>
</feature>
<feature type="compositionally biased region" description="Acidic residues" evidence="1">
    <location>
        <begin position="402"/>
        <end position="411"/>
    </location>
</feature>
<proteinExistence type="predicted"/>
<dbReference type="Proteomes" id="UP000320762">
    <property type="component" value="Unassembled WGS sequence"/>
</dbReference>
<dbReference type="EMBL" id="VDMD01000213">
    <property type="protein sequence ID" value="TRM55250.1"/>
    <property type="molecule type" value="Genomic_DNA"/>
</dbReference>
<dbReference type="AlphaFoldDB" id="A0A550BRT2"/>
<accession>A0A550BRT2</accession>
<feature type="compositionally biased region" description="Polar residues" evidence="1">
    <location>
        <begin position="1129"/>
        <end position="1150"/>
    </location>
</feature>
<feature type="compositionally biased region" description="Polar residues" evidence="1">
    <location>
        <begin position="1"/>
        <end position="11"/>
    </location>
</feature>
<evidence type="ECO:0000313" key="2">
    <source>
        <dbReference type="EMBL" id="TRM55250.1"/>
    </source>
</evidence>
<protein>
    <submittedName>
        <fullName evidence="2">Uncharacterized protein</fullName>
    </submittedName>
</protein>
<sequence>MNTPATYTAQDSRSDAAPGENPWYPWPDKQTCILDVLRHIPRCSFSRKQNSAIHWALQAMGVDNLPSDRSMDDIDSLLQRMCGIQTIRHEGKLGHIFYVNDLAGIIGQEMANPIVREKLHFYPEEAKSRLAEAWQANRWLNELDPSLATPMVREKEQDFYVHEPMLMRDHSVYMPIRWFVKDDAMHARAWQMRAVQSNGRSGWLVLDDQPCVVRLQDALLSLPHFARSYQYHDLPDPTNIIAGFADMSGHITASWSLTDPKQGNSWRVKSKGQRVVAFPMWLYCDDTSGNVSKKWNKHNSFLFTAAGLPREDVHQESNIHFLCTSNTAPPLEMLDGIVDHLEEAQQNGIWAWDAALHERVLVIPSVLAFLGDNPMQSEIACHIGFRGRLFCRICKVSGIPDGDDDDAEENGLDPAGYDSDASDGSQIRGKGKKKRANETMEDMIRRLESFMKVCEPRTRAQTEKELASQYAQACAVGGKTAYKQMKTESGVKDTFLEGLLEYRGVFAATVRKGRSKQRKQEDVANIIKSLPQPCTSPIWRVADLDPHRDTPVEILHTILLGFVKYFWRDALTRVKKPDRDTLIHRLSSVDVSGLGVPPLAGHTLVTYGRSLTGRDFRVLAQVAPFVLHGLIDDAHLRVWISLSAIVTLVWRPEIDDIERYTEKLRVAIDDFLDDVCTLTPQWFNKPKFHVLLHLPDHIRRFGPAMLFATEGFESFNAIIRSASVHSNRHAPSHDIALRMARGSRIRHLISGGQFFVQPQRRTSKEDGSDSDAAPWNRLQQSLDTGELVEMKAVGPAVQQLLTINSFGSRLLGLKNDDGTLIHSASMAETIHAENGVSPAGVNASVAPSRRVQTPKTITLQDSSCCSVSQWVTWDERVDDVLYRRTGKVAEFLQISGTPAEGDNCVNAVLVQRALCGETHAVYQMPRMELIPEYVSLNPRTIIAIINVQHNCADNHCPIERTGTQVVEGEKVKERRLRVTHKSRPNDMILNTGQMRSAAVLDPFRRTMSKTRSRSAIIFDAAREAADQKKRARRQQDAAAEHPGPAASLATTAPTLSTPHYTYTYRPAVPSSRAATSWTLPDETLLASFSSSAGTSSYRRAAFDPQPPTQSTYLHSSPSHPPPLGYPTSSTSSQYSLYPPSHSTYTPSERP</sequence>
<evidence type="ECO:0000256" key="1">
    <source>
        <dbReference type="SAM" id="MobiDB-lite"/>
    </source>
</evidence>
<feature type="region of interest" description="Disordered" evidence="1">
    <location>
        <begin position="1025"/>
        <end position="1052"/>
    </location>
</feature>
<dbReference type="OrthoDB" id="2246127at2759"/>
<comment type="caution">
    <text evidence="2">The sequence shown here is derived from an EMBL/GenBank/DDBJ whole genome shotgun (WGS) entry which is preliminary data.</text>
</comment>
<reference evidence="2 3" key="1">
    <citation type="journal article" date="2019" name="New Phytol.">
        <title>Comparative genomics reveals unique wood-decay strategies and fruiting body development in the Schizophyllaceae.</title>
        <authorList>
            <person name="Almasi E."/>
            <person name="Sahu N."/>
            <person name="Krizsan K."/>
            <person name="Balint B."/>
            <person name="Kovacs G.M."/>
            <person name="Kiss B."/>
            <person name="Cseklye J."/>
            <person name="Drula E."/>
            <person name="Henrissat B."/>
            <person name="Nagy I."/>
            <person name="Chovatia M."/>
            <person name="Adam C."/>
            <person name="LaButti K."/>
            <person name="Lipzen A."/>
            <person name="Riley R."/>
            <person name="Grigoriev I.V."/>
            <person name="Nagy L.G."/>
        </authorList>
    </citation>
    <scope>NUCLEOTIDE SEQUENCE [LARGE SCALE GENOMIC DNA]</scope>
    <source>
        <strain evidence="2 3">NL-1724</strain>
    </source>
</reference>
<dbReference type="PANTHER" id="PTHR31912">
    <property type="entry name" value="IP13529P"/>
    <property type="match status" value="1"/>
</dbReference>
<dbReference type="STRING" id="97359.A0A550BRT2"/>
<keyword evidence="3" id="KW-1185">Reference proteome</keyword>
<feature type="region of interest" description="Disordered" evidence="1">
    <location>
        <begin position="1"/>
        <end position="22"/>
    </location>
</feature>